<accession>A0A4V2KVV5</accession>
<dbReference type="PANTHER" id="PTHR21600">
    <property type="entry name" value="MITOCHONDRIAL RNA PSEUDOURIDINE SYNTHASE"/>
    <property type="match status" value="1"/>
</dbReference>
<dbReference type="Pfam" id="PF00849">
    <property type="entry name" value="PseudoU_synth_2"/>
    <property type="match status" value="1"/>
</dbReference>
<dbReference type="Proteomes" id="UP000293637">
    <property type="component" value="Unassembled WGS sequence"/>
</dbReference>
<dbReference type="InterPro" id="IPR006224">
    <property type="entry name" value="PsdUridine_synth_RluA-like_CS"/>
</dbReference>
<name>A0A4V2KVV5_STALU</name>
<gene>
    <name evidence="6" type="ORF">EQ812_03575</name>
</gene>
<feature type="domain" description="Pseudouridine synthase RsuA/RluA-like" evidence="5">
    <location>
        <begin position="83"/>
        <end position="228"/>
    </location>
</feature>
<comment type="catalytic activity">
    <reaction evidence="1">
        <text>a uridine in RNA = a pseudouridine in RNA</text>
        <dbReference type="Rhea" id="RHEA:48348"/>
        <dbReference type="Rhea" id="RHEA-COMP:12068"/>
        <dbReference type="Rhea" id="RHEA-COMP:12069"/>
        <dbReference type="ChEBI" id="CHEBI:65314"/>
        <dbReference type="ChEBI" id="CHEBI:65315"/>
    </reaction>
</comment>
<evidence type="ECO:0000313" key="7">
    <source>
        <dbReference type="Proteomes" id="UP000293637"/>
    </source>
</evidence>
<proteinExistence type="predicted"/>
<dbReference type="InterPro" id="IPR020103">
    <property type="entry name" value="PsdUridine_synth_cat_dom_sf"/>
</dbReference>
<dbReference type="CDD" id="cd02869">
    <property type="entry name" value="PseudoU_synth_RluA_like"/>
    <property type="match status" value="1"/>
</dbReference>
<evidence type="ECO:0000256" key="2">
    <source>
        <dbReference type="ARBA" id="ARBA00031870"/>
    </source>
</evidence>
<dbReference type="GO" id="GO:0000455">
    <property type="term" value="P:enzyme-directed rRNA pseudouridine synthesis"/>
    <property type="evidence" value="ECO:0007669"/>
    <property type="project" value="TreeGrafter"/>
</dbReference>
<dbReference type="InterPro" id="IPR006145">
    <property type="entry name" value="PsdUridine_synth_RsuA/RluA"/>
</dbReference>
<dbReference type="InterPro" id="IPR050188">
    <property type="entry name" value="RluA_PseudoU_synthase"/>
</dbReference>
<dbReference type="Gene3D" id="3.30.2350.10">
    <property type="entry name" value="Pseudouridine synthase"/>
    <property type="match status" value="1"/>
</dbReference>
<dbReference type="EMBL" id="SCHB01000002">
    <property type="protein sequence ID" value="TBW72932.1"/>
    <property type="molecule type" value="Genomic_DNA"/>
</dbReference>
<evidence type="ECO:0000259" key="5">
    <source>
        <dbReference type="Pfam" id="PF00849"/>
    </source>
</evidence>
<evidence type="ECO:0000256" key="3">
    <source>
        <dbReference type="ARBA" id="ARBA00033164"/>
    </source>
</evidence>
<dbReference type="PROSITE" id="PS01129">
    <property type="entry name" value="PSI_RLU"/>
    <property type="match status" value="1"/>
</dbReference>
<dbReference type="PANTHER" id="PTHR21600:SF35">
    <property type="entry name" value="PSEUDOURIDINE SYNTHASE"/>
    <property type="match status" value="1"/>
</dbReference>
<evidence type="ECO:0000256" key="4">
    <source>
        <dbReference type="PROSITE-ProRule" id="PRU00182"/>
    </source>
</evidence>
<comment type="caution">
    <text evidence="6">The sequence shown here is derived from an EMBL/GenBank/DDBJ whole genome shotgun (WGS) entry which is preliminary data.</text>
</comment>
<protein>
    <recommendedName>
        <fullName evidence="2">RNA pseudouridylate synthase</fullName>
    </recommendedName>
    <alternativeName>
        <fullName evidence="3">RNA-uridine isomerase</fullName>
    </alternativeName>
</protein>
<evidence type="ECO:0000256" key="1">
    <source>
        <dbReference type="ARBA" id="ARBA00000073"/>
    </source>
</evidence>
<reference evidence="6 7" key="1">
    <citation type="journal article" date="2019" name="Sci. Transl. Med.">
        <title>Quorum sensing between bacterial species on the skin protects against epidermal injury in atopic dermatitis.</title>
        <authorList>
            <person name="Williams M.R."/>
        </authorList>
    </citation>
    <scope>NUCLEOTIDE SEQUENCE [LARGE SCALE GENOMIC DNA]</scope>
    <source>
        <strain evidence="6 7">E7</strain>
    </source>
</reference>
<dbReference type="PROSITE" id="PS50889">
    <property type="entry name" value="S4"/>
    <property type="match status" value="1"/>
</dbReference>
<evidence type="ECO:0000313" key="6">
    <source>
        <dbReference type="EMBL" id="TBW72932.1"/>
    </source>
</evidence>
<dbReference type="GO" id="GO:0003723">
    <property type="term" value="F:RNA binding"/>
    <property type="evidence" value="ECO:0007669"/>
    <property type="project" value="UniProtKB-KW"/>
</dbReference>
<dbReference type="RefSeq" id="WP_002493125.1">
    <property type="nucleotide sequence ID" value="NZ_AP021848.1"/>
</dbReference>
<dbReference type="GO" id="GO:0009982">
    <property type="term" value="F:pseudouridine synthase activity"/>
    <property type="evidence" value="ECO:0007669"/>
    <property type="project" value="InterPro"/>
</dbReference>
<sequence length="284" mass="32121">MRFTYAIKSPDVLKSFLQQQGFSKKTTSAIKQNGALLVNHEPVTVRYQLQPGDKLTIILPTEIPSANLQAFHHPLDIVYEDDYLLIVCKPSLQNCAPSREHPHESLIEQVLAYCHENDNDFTPHIVTRLDRNTTGLVLLAKHGHIHHLLSHIKINKRYIALCHGATQPEGIIEAPIARANDSIITRQVSSTGKYAKSTYRTLNSKQNVSLCEVTLHTGRTHQIRVHFQYIGHPLIGDALYGGNHGMIHNHCLQCTALQFKHPILHQTISITIDYKQLICLYNML</sequence>
<dbReference type="SUPFAM" id="SSF55120">
    <property type="entry name" value="Pseudouridine synthase"/>
    <property type="match status" value="1"/>
</dbReference>
<organism evidence="6 7">
    <name type="scientific">Staphylococcus lugdunensis</name>
    <dbReference type="NCBI Taxonomy" id="28035"/>
    <lineage>
        <taxon>Bacteria</taxon>
        <taxon>Bacillati</taxon>
        <taxon>Bacillota</taxon>
        <taxon>Bacilli</taxon>
        <taxon>Bacillales</taxon>
        <taxon>Staphylococcaceae</taxon>
        <taxon>Staphylococcus</taxon>
    </lineage>
</organism>
<keyword evidence="4" id="KW-0694">RNA-binding</keyword>
<dbReference type="AlphaFoldDB" id="A0A4V2KVV5"/>
<dbReference type="GO" id="GO:0140098">
    <property type="term" value="F:catalytic activity, acting on RNA"/>
    <property type="evidence" value="ECO:0007669"/>
    <property type="project" value="UniProtKB-ARBA"/>
</dbReference>